<dbReference type="InterPro" id="IPR007453">
    <property type="entry name" value="DsrC/TusE"/>
</dbReference>
<dbReference type="PANTHER" id="PTHR37010">
    <property type="entry name" value="SULFURTRANSFERASE TUSE"/>
    <property type="match status" value="1"/>
</dbReference>
<dbReference type="RefSeq" id="WP_420903857.1">
    <property type="nucleotide sequence ID" value="NZ_BAAFGK010000002.1"/>
</dbReference>
<keyword evidence="3" id="KW-0963">Cytoplasm</keyword>
<evidence type="ECO:0000256" key="2">
    <source>
        <dbReference type="ARBA" id="ARBA00005718"/>
    </source>
</evidence>
<protein>
    <submittedName>
        <fullName evidence="4">Sulfurtransferase TusE</fullName>
        <ecNumber evidence="4">2.8.1.-</ecNumber>
    </submittedName>
</protein>
<dbReference type="Pfam" id="PF04358">
    <property type="entry name" value="DsrC"/>
    <property type="match status" value="1"/>
</dbReference>
<dbReference type="InterPro" id="IPR043163">
    <property type="entry name" value="DsrC-like_N"/>
</dbReference>
<dbReference type="Gene3D" id="1.10.10.370">
    <property type="entry name" value="DsrC-like protein, C-terminal domain"/>
    <property type="match status" value="1"/>
</dbReference>
<dbReference type="Gene3D" id="3.30.1420.10">
    <property type="match status" value="1"/>
</dbReference>
<comment type="subcellular location">
    <subcellularLocation>
        <location evidence="1">Cytoplasm</location>
    </subcellularLocation>
</comment>
<dbReference type="EC" id="2.8.1.-" evidence="4"/>
<evidence type="ECO:0000313" key="5">
    <source>
        <dbReference type="Proteomes" id="UP001628193"/>
    </source>
</evidence>
<dbReference type="GO" id="GO:0016740">
    <property type="term" value="F:transferase activity"/>
    <property type="evidence" value="ECO:0007669"/>
    <property type="project" value="UniProtKB-KW"/>
</dbReference>
<keyword evidence="5" id="KW-1185">Reference proteome</keyword>
<proteinExistence type="inferred from homology"/>
<name>A0ABQ0C5I3_9PROT</name>
<gene>
    <name evidence="4" type="primary">tusE_1</name>
    <name evidence="4" type="ORF">SIID45300_00446</name>
</gene>
<comment type="caution">
    <text evidence="4">The sequence shown here is derived from an EMBL/GenBank/DDBJ whole genome shotgun (WGS) entry which is preliminary data.</text>
</comment>
<sequence length="111" mass="12790">MTSLTVQGHAYPLNMSGFLENPNDWCPEVAIAIARREQLEMTEEHWAIVEILRDYHANNRVVPMIRDLLKKVGERLGKERANVRYLYTLYPCGPFMQALKIAGLPMPCRCD</sequence>
<dbReference type="InterPro" id="IPR042072">
    <property type="entry name" value="DsrC-like_C"/>
</dbReference>
<dbReference type="PANTHER" id="PTHR37010:SF1">
    <property type="entry name" value="SULFURTRANSFERASE TUSE"/>
    <property type="match status" value="1"/>
</dbReference>
<dbReference type="NCBIfam" id="TIGR03342">
    <property type="entry name" value="dsrC_tusE_dsvC"/>
    <property type="match status" value="1"/>
</dbReference>
<organism evidence="4 5">
    <name type="scientific">Candidatus Magnetaquiglobus chichijimensis</name>
    <dbReference type="NCBI Taxonomy" id="3141448"/>
    <lineage>
        <taxon>Bacteria</taxon>
        <taxon>Pseudomonadati</taxon>
        <taxon>Pseudomonadota</taxon>
        <taxon>Magnetococcia</taxon>
        <taxon>Magnetococcales</taxon>
        <taxon>Candidatus Magnetaquicoccaceae</taxon>
        <taxon>Candidatus Magnetaquiglobus</taxon>
    </lineage>
</organism>
<dbReference type="PIRSF" id="PIRSF006223">
    <property type="entry name" value="DsrC_TusE"/>
    <property type="match status" value="1"/>
</dbReference>
<dbReference type="SUPFAM" id="SSF69721">
    <property type="entry name" value="DsrC, the gamma subunit of dissimilatory sulfite reductase"/>
    <property type="match status" value="1"/>
</dbReference>
<evidence type="ECO:0000313" key="4">
    <source>
        <dbReference type="EMBL" id="GAB0056141.1"/>
    </source>
</evidence>
<dbReference type="InterPro" id="IPR025526">
    <property type="entry name" value="DsrC-like_dom_sf"/>
</dbReference>
<evidence type="ECO:0000256" key="3">
    <source>
        <dbReference type="ARBA" id="ARBA00022490"/>
    </source>
</evidence>
<reference evidence="4 5" key="1">
    <citation type="submission" date="2024-09" db="EMBL/GenBank/DDBJ databases">
        <title>Draft genome sequence of Candidatus Magnetaquicoccaceae bacterium FCR-1.</title>
        <authorList>
            <person name="Shimoshige H."/>
            <person name="Shimamura S."/>
            <person name="Taoka A."/>
            <person name="Kobayashi H."/>
            <person name="Maekawa T."/>
        </authorList>
    </citation>
    <scope>NUCLEOTIDE SEQUENCE [LARGE SCALE GENOMIC DNA]</scope>
    <source>
        <strain evidence="4 5">FCR-1</strain>
    </source>
</reference>
<dbReference type="EMBL" id="BAAFGK010000002">
    <property type="protein sequence ID" value="GAB0056141.1"/>
    <property type="molecule type" value="Genomic_DNA"/>
</dbReference>
<evidence type="ECO:0000256" key="1">
    <source>
        <dbReference type="ARBA" id="ARBA00004496"/>
    </source>
</evidence>
<accession>A0ABQ0C5I3</accession>
<keyword evidence="4" id="KW-0808">Transferase</keyword>
<comment type="similarity">
    <text evidence="2">Belongs to the DsrC/TusE family.</text>
</comment>
<dbReference type="Proteomes" id="UP001628193">
    <property type="component" value="Unassembled WGS sequence"/>
</dbReference>